<name>A0A4Y2GE21_ARAVE</name>
<evidence type="ECO:0000256" key="3">
    <source>
        <dbReference type="ARBA" id="ARBA00023004"/>
    </source>
</evidence>
<dbReference type="PANTHER" id="PTHR24300">
    <property type="entry name" value="CYTOCHROME P450 508A4-RELATED"/>
    <property type="match status" value="1"/>
</dbReference>
<evidence type="ECO:0008006" key="7">
    <source>
        <dbReference type="Google" id="ProtNLM"/>
    </source>
</evidence>
<dbReference type="GO" id="GO:0020037">
    <property type="term" value="F:heme binding"/>
    <property type="evidence" value="ECO:0007669"/>
    <property type="project" value="InterPro"/>
</dbReference>
<dbReference type="PANTHER" id="PTHR24300:SF375">
    <property type="entry name" value="CYTOCHROME P450 FAMILY"/>
    <property type="match status" value="1"/>
</dbReference>
<reference evidence="5 6" key="1">
    <citation type="journal article" date="2019" name="Sci. Rep.">
        <title>Orb-weaving spider Araneus ventricosus genome elucidates the spidroin gene catalogue.</title>
        <authorList>
            <person name="Kono N."/>
            <person name="Nakamura H."/>
            <person name="Ohtoshi R."/>
            <person name="Moran D.A.P."/>
            <person name="Shinohara A."/>
            <person name="Yoshida Y."/>
            <person name="Fujiwara M."/>
            <person name="Mori M."/>
            <person name="Tomita M."/>
            <person name="Arakawa K."/>
        </authorList>
    </citation>
    <scope>NUCLEOTIDE SEQUENCE [LARGE SCALE GENOMIC DNA]</scope>
</reference>
<dbReference type="InterPro" id="IPR050182">
    <property type="entry name" value="Cytochrome_P450_fam2"/>
</dbReference>
<evidence type="ECO:0000313" key="6">
    <source>
        <dbReference type="Proteomes" id="UP000499080"/>
    </source>
</evidence>
<keyword evidence="3" id="KW-0408">Iron</keyword>
<dbReference type="GO" id="GO:0006082">
    <property type="term" value="P:organic acid metabolic process"/>
    <property type="evidence" value="ECO:0007669"/>
    <property type="project" value="TreeGrafter"/>
</dbReference>
<gene>
    <name evidence="5" type="ORF">AVEN_131092_1</name>
</gene>
<organism evidence="5 6">
    <name type="scientific">Araneus ventricosus</name>
    <name type="common">Orbweaver spider</name>
    <name type="synonym">Epeira ventricosa</name>
    <dbReference type="NCBI Taxonomy" id="182803"/>
    <lineage>
        <taxon>Eukaryota</taxon>
        <taxon>Metazoa</taxon>
        <taxon>Ecdysozoa</taxon>
        <taxon>Arthropoda</taxon>
        <taxon>Chelicerata</taxon>
        <taxon>Arachnida</taxon>
        <taxon>Araneae</taxon>
        <taxon>Araneomorphae</taxon>
        <taxon>Entelegynae</taxon>
        <taxon>Araneoidea</taxon>
        <taxon>Araneidae</taxon>
        <taxon>Araneus</taxon>
    </lineage>
</organism>
<protein>
    <recommendedName>
        <fullName evidence="7">Cytochrome P450 2J6</fullName>
    </recommendedName>
</protein>
<evidence type="ECO:0000313" key="5">
    <source>
        <dbReference type="EMBL" id="GBM52072.1"/>
    </source>
</evidence>
<dbReference type="SUPFAM" id="SSF48264">
    <property type="entry name" value="Cytochrome P450"/>
    <property type="match status" value="1"/>
</dbReference>
<dbReference type="Gene3D" id="1.10.630.10">
    <property type="entry name" value="Cytochrome P450"/>
    <property type="match status" value="1"/>
</dbReference>
<keyword evidence="6" id="KW-1185">Reference proteome</keyword>
<keyword evidence="2" id="KW-0479">Metal-binding</keyword>
<comment type="similarity">
    <text evidence="1">Belongs to the cytochrome P450 family.</text>
</comment>
<dbReference type="GO" id="GO:0005506">
    <property type="term" value="F:iron ion binding"/>
    <property type="evidence" value="ECO:0007669"/>
    <property type="project" value="InterPro"/>
</dbReference>
<dbReference type="AlphaFoldDB" id="A0A4Y2GE21"/>
<dbReference type="InterPro" id="IPR001128">
    <property type="entry name" value="Cyt_P450"/>
</dbReference>
<evidence type="ECO:0000256" key="1">
    <source>
        <dbReference type="ARBA" id="ARBA00010617"/>
    </source>
</evidence>
<proteinExistence type="inferred from homology"/>
<dbReference type="EMBL" id="BGPR01001364">
    <property type="protein sequence ID" value="GBM52072.1"/>
    <property type="molecule type" value="Genomic_DNA"/>
</dbReference>
<dbReference type="Pfam" id="PF00067">
    <property type="entry name" value="p450"/>
    <property type="match status" value="1"/>
</dbReference>
<dbReference type="Proteomes" id="UP000499080">
    <property type="component" value="Unassembled WGS sequence"/>
</dbReference>
<keyword evidence="4" id="KW-0560">Oxidoreductase</keyword>
<keyword evidence="4" id="KW-0503">Monooxygenase</keyword>
<dbReference type="GO" id="GO:0016712">
    <property type="term" value="F:oxidoreductase activity, acting on paired donors, with incorporation or reduction of molecular oxygen, reduced flavin or flavoprotein as one donor, and incorporation of one atom of oxygen"/>
    <property type="evidence" value="ECO:0007669"/>
    <property type="project" value="TreeGrafter"/>
</dbReference>
<accession>A0A4Y2GE21</accession>
<evidence type="ECO:0000256" key="4">
    <source>
        <dbReference type="ARBA" id="ARBA00023033"/>
    </source>
</evidence>
<sequence>MKEAFAKDAFMGRSPDLPLELGRETIETGAFNGTSWKEQRRFSLHMFRDLGFGKTRMEEHIKEEILEILERISDQEGKPVKHAYILAPSMSNNIASLVFGKRLKYDDPERERLDHLVGELGRLLRSVSWQPFFPWLRAVMSTFNVGDKGRLLRVMREIKNYCR</sequence>
<comment type="caution">
    <text evidence="5">The sequence shown here is derived from an EMBL/GenBank/DDBJ whole genome shotgun (WGS) entry which is preliminary data.</text>
</comment>
<dbReference type="OrthoDB" id="2789670at2759"/>
<dbReference type="InterPro" id="IPR036396">
    <property type="entry name" value="Cyt_P450_sf"/>
</dbReference>
<dbReference type="GO" id="GO:0006805">
    <property type="term" value="P:xenobiotic metabolic process"/>
    <property type="evidence" value="ECO:0007669"/>
    <property type="project" value="TreeGrafter"/>
</dbReference>
<dbReference type="GO" id="GO:0005737">
    <property type="term" value="C:cytoplasm"/>
    <property type="evidence" value="ECO:0007669"/>
    <property type="project" value="TreeGrafter"/>
</dbReference>
<evidence type="ECO:0000256" key="2">
    <source>
        <dbReference type="ARBA" id="ARBA00022723"/>
    </source>
</evidence>